<evidence type="ECO:0000256" key="4">
    <source>
        <dbReference type="ARBA" id="ARBA00022729"/>
    </source>
</evidence>
<dbReference type="GO" id="GO:0016787">
    <property type="term" value="F:hydrolase activity"/>
    <property type="evidence" value="ECO:0007669"/>
    <property type="project" value="UniProtKB-KW"/>
</dbReference>
<keyword evidence="6" id="KW-0106">Calcium</keyword>
<feature type="compositionally biased region" description="Low complexity" evidence="8">
    <location>
        <begin position="35"/>
        <end position="52"/>
    </location>
</feature>
<proteinExistence type="inferred from homology"/>
<evidence type="ECO:0000313" key="10">
    <source>
        <dbReference type="Proteomes" id="UP000701702"/>
    </source>
</evidence>
<keyword evidence="2" id="KW-0719">Serine esterase</keyword>
<dbReference type="Pfam" id="PF07519">
    <property type="entry name" value="Tannase"/>
    <property type="match status" value="1"/>
</dbReference>
<keyword evidence="3" id="KW-0479">Metal-binding</keyword>
<sequence>MGISSLWGRHAIRGPIVLAAAALSACGGGSGSDTPLAAPSAPPAVSSGPLSPTATCSTTSLQAAVPDAVLTAASTVTPSSGATYCRVDGYVTTQGPGATSNQVHFMVALPQSFTARYYFVGEGGSAGYIPDPSEKLLANGYAVAGSDAGSPTPGVDWTFAYDRTKAYDWAQRGVHVSTTATQSLVRAYYGLPNSNANRRLYRYIDGCSGGGRMGIVSASWYPDDFDGVIAGAPGIDTNNQLYFGKVAKYLLDHPDAWISPDQLQRLEDALVQKFDGADGAVDGLISDPSAVSLDASMWAMFTPAQQALLHIVVDGMNDFGQIYPGYTLGNPIGWSAFMLGATAPPWSMNPNDGRLPPAGYFVFDTTSRGLFGPTYDFTTQFSFADSLDVNGWNAMYESVFVGSGKAKAGNLTGFFQKGGKLLLWHGAADNGISLNGTIRFFGDLATAQGGQEKLAQLAQLYVVPGINHCGGGIGPQDTADQALPALVKWVEAGTAPAQLIANRVANAANPARSFLLCPYPRRAAFRGGANNTGGLDVNDAANWSCQSP</sequence>
<evidence type="ECO:0000256" key="2">
    <source>
        <dbReference type="ARBA" id="ARBA00022487"/>
    </source>
</evidence>
<keyword evidence="10" id="KW-1185">Reference proteome</keyword>
<evidence type="ECO:0000313" key="9">
    <source>
        <dbReference type="EMBL" id="CAG9166110.1"/>
    </source>
</evidence>
<evidence type="ECO:0000256" key="5">
    <source>
        <dbReference type="ARBA" id="ARBA00022801"/>
    </source>
</evidence>
<comment type="caution">
    <text evidence="9">The sequence shown here is derived from an EMBL/GenBank/DDBJ whole genome shotgun (WGS) entry which is preliminary data.</text>
</comment>
<evidence type="ECO:0000256" key="7">
    <source>
        <dbReference type="ARBA" id="ARBA00023157"/>
    </source>
</evidence>
<name>A0ABN7Y2E8_9BURK</name>
<feature type="region of interest" description="Disordered" evidence="8">
    <location>
        <begin position="32"/>
        <end position="52"/>
    </location>
</feature>
<dbReference type="PANTHER" id="PTHR33938">
    <property type="entry name" value="FERULOYL ESTERASE B-RELATED"/>
    <property type="match status" value="1"/>
</dbReference>
<accession>A0ABN7Y2E8</accession>
<protein>
    <submittedName>
        <fullName evidence="9">Mono(2-hydroxyethyl) terephthalate hydrolase</fullName>
        <ecNumber evidence="9">3.1.1.102</ecNumber>
    </submittedName>
</protein>
<dbReference type="Proteomes" id="UP000701702">
    <property type="component" value="Unassembled WGS sequence"/>
</dbReference>
<evidence type="ECO:0000256" key="6">
    <source>
        <dbReference type="ARBA" id="ARBA00022837"/>
    </source>
</evidence>
<dbReference type="EMBL" id="CAJZAF010000003">
    <property type="protein sequence ID" value="CAG9166110.1"/>
    <property type="molecule type" value="Genomic_DNA"/>
</dbReference>
<organism evidence="9 10">
    <name type="scientific">Cupriavidus pinatubonensis</name>
    <dbReference type="NCBI Taxonomy" id="248026"/>
    <lineage>
        <taxon>Bacteria</taxon>
        <taxon>Pseudomonadati</taxon>
        <taxon>Pseudomonadota</taxon>
        <taxon>Betaproteobacteria</taxon>
        <taxon>Burkholderiales</taxon>
        <taxon>Burkholderiaceae</taxon>
        <taxon>Cupriavidus</taxon>
    </lineage>
</organism>
<dbReference type="SUPFAM" id="SSF53474">
    <property type="entry name" value="alpha/beta-Hydrolases"/>
    <property type="match status" value="1"/>
</dbReference>
<gene>
    <name evidence="9" type="ORF">LMG23994_00902</name>
</gene>
<comment type="similarity">
    <text evidence="1">Belongs to the tannase family.</text>
</comment>
<dbReference type="PANTHER" id="PTHR33938:SF15">
    <property type="entry name" value="FERULOYL ESTERASE B-RELATED"/>
    <property type="match status" value="1"/>
</dbReference>
<dbReference type="InterPro" id="IPR011118">
    <property type="entry name" value="Tannase/feruloyl_esterase"/>
</dbReference>
<keyword evidence="5 9" id="KW-0378">Hydrolase</keyword>
<dbReference type="InterPro" id="IPR029058">
    <property type="entry name" value="AB_hydrolase_fold"/>
</dbReference>
<keyword evidence="7" id="KW-1015">Disulfide bond</keyword>
<keyword evidence="4" id="KW-0732">Signal</keyword>
<reference evidence="9 10" key="1">
    <citation type="submission" date="2021-08" db="EMBL/GenBank/DDBJ databases">
        <authorList>
            <person name="Peeters C."/>
        </authorList>
    </citation>
    <scope>NUCLEOTIDE SEQUENCE [LARGE SCALE GENOMIC DNA]</scope>
    <source>
        <strain evidence="9 10">LMG 23994</strain>
    </source>
</reference>
<evidence type="ECO:0000256" key="1">
    <source>
        <dbReference type="ARBA" id="ARBA00006249"/>
    </source>
</evidence>
<evidence type="ECO:0000256" key="8">
    <source>
        <dbReference type="SAM" id="MobiDB-lite"/>
    </source>
</evidence>
<evidence type="ECO:0000256" key="3">
    <source>
        <dbReference type="ARBA" id="ARBA00022723"/>
    </source>
</evidence>
<dbReference type="EC" id="3.1.1.102" evidence="9"/>
<dbReference type="Gene3D" id="3.40.50.1820">
    <property type="entry name" value="alpha/beta hydrolase"/>
    <property type="match status" value="1"/>
</dbReference>